<comment type="caution">
    <text evidence="2">The sequence shown here is derived from an EMBL/GenBank/DDBJ whole genome shotgun (WGS) entry which is preliminary data.</text>
</comment>
<gene>
    <name evidence="2" type="ORF">FHR33_004967</name>
</gene>
<dbReference type="RefSeq" id="WP_183651931.1">
    <property type="nucleotide sequence ID" value="NZ_BAAAXX010000006.1"/>
</dbReference>
<organism evidence="2 3">
    <name type="scientific">Nonomuraea dietziae</name>
    <dbReference type="NCBI Taxonomy" id="65515"/>
    <lineage>
        <taxon>Bacteria</taxon>
        <taxon>Bacillati</taxon>
        <taxon>Actinomycetota</taxon>
        <taxon>Actinomycetes</taxon>
        <taxon>Streptosporangiales</taxon>
        <taxon>Streptosporangiaceae</taxon>
        <taxon>Nonomuraea</taxon>
    </lineage>
</organism>
<dbReference type="GeneID" id="95391306"/>
<dbReference type="EMBL" id="JACIBV010000001">
    <property type="protein sequence ID" value="MBB3729107.1"/>
    <property type="molecule type" value="Genomic_DNA"/>
</dbReference>
<sequence>MADTARRQAAVVTGEARSQASRVAGHLKDRVGREADSQTHKAARSIRQWADDLASMAESSKPDSPMRSAAHQVANTGQRAADYLEEQGLSGVVREVQHFARTRPGVFLAGAAAVGFLVGRIIKAGADVAQEETHRQVRDPYTGPSTTGGP</sequence>
<protein>
    <submittedName>
        <fullName evidence="2">ElaB/YqjD/DUF883 family membrane-anchored ribosome-binding protein</fullName>
    </submittedName>
</protein>
<feature type="region of interest" description="Disordered" evidence="1">
    <location>
        <begin position="128"/>
        <end position="150"/>
    </location>
</feature>
<dbReference type="AlphaFoldDB" id="A0A7W5VJN9"/>
<dbReference type="Proteomes" id="UP000579945">
    <property type="component" value="Unassembled WGS sequence"/>
</dbReference>
<feature type="region of interest" description="Disordered" evidence="1">
    <location>
        <begin position="1"/>
        <end position="75"/>
    </location>
</feature>
<name>A0A7W5VJN9_9ACTN</name>
<feature type="compositionally biased region" description="Basic and acidic residues" evidence="1">
    <location>
        <begin position="26"/>
        <end position="39"/>
    </location>
</feature>
<proteinExistence type="predicted"/>
<evidence type="ECO:0000313" key="2">
    <source>
        <dbReference type="EMBL" id="MBB3729107.1"/>
    </source>
</evidence>
<accession>A0A7W5VJN9</accession>
<evidence type="ECO:0000256" key="1">
    <source>
        <dbReference type="SAM" id="MobiDB-lite"/>
    </source>
</evidence>
<evidence type="ECO:0000313" key="3">
    <source>
        <dbReference type="Proteomes" id="UP000579945"/>
    </source>
</evidence>
<reference evidence="2 3" key="1">
    <citation type="submission" date="2020-08" db="EMBL/GenBank/DDBJ databases">
        <title>Sequencing the genomes of 1000 actinobacteria strains.</title>
        <authorList>
            <person name="Klenk H.-P."/>
        </authorList>
    </citation>
    <scope>NUCLEOTIDE SEQUENCE [LARGE SCALE GENOMIC DNA]</scope>
    <source>
        <strain evidence="2 3">DSM 44320</strain>
    </source>
</reference>
<keyword evidence="3" id="KW-1185">Reference proteome</keyword>